<evidence type="ECO:0000313" key="1">
    <source>
        <dbReference type="EMBL" id="ASU00468.1"/>
    </source>
</evidence>
<reference evidence="1 2" key="1">
    <citation type="submission" date="2017-07" db="EMBL/GenBank/DDBJ databases">
        <title>In vitro design and evaluation of phage cocktails against multidrug-resistant Aeromonas salmonicida.</title>
        <authorList>
            <person name="Chen L."/>
            <person name="Yuan S."/>
            <person name="Ma Y."/>
        </authorList>
    </citation>
    <scope>NUCLEOTIDE SEQUENCE [LARGE SCALE GENOMIC DNA]</scope>
</reference>
<dbReference type="KEGG" id="vg:55604451"/>
<dbReference type="InterPro" id="IPR058010">
    <property type="entry name" value="Y01A"/>
</dbReference>
<accession>A0A223LEM6</accession>
<organism evidence="1 2">
    <name type="scientific">Aeromonas phage AS-zj</name>
    <dbReference type="NCBI Taxonomy" id="2024208"/>
    <lineage>
        <taxon>Viruses</taxon>
        <taxon>Duplodnaviria</taxon>
        <taxon>Heunggongvirae</taxon>
        <taxon>Uroviricota</taxon>
        <taxon>Caudoviricetes</taxon>
        <taxon>Pantevenvirales</taxon>
        <taxon>Straboviridae</taxon>
        <taxon>Emmerichvirinae</taxon>
        <taxon>Ceceduovirus</taxon>
        <taxon>Ceceduovirus aszj</taxon>
    </lineage>
</organism>
<dbReference type="Proteomes" id="UP000226092">
    <property type="component" value="Segment"/>
</dbReference>
<proteinExistence type="predicted"/>
<keyword evidence="2" id="KW-1185">Reference proteome</keyword>
<dbReference type="Pfam" id="PF25693">
    <property type="entry name" value="Phage_Y01A"/>
    <property type="match status" value="1"/>
</dbReference>
<dbReference type="EMBL" id="MF448340">
    <property type="protein sequence ID" value="ASU00468.1"/>
    <property type="molecule type" value="Genomic_DNA"/>
</dbReference>
<name>A0A223LEM6_9CAUD</name>
<dbReference type="GeneID" id="55604451"/>
<protein>
    <submittedName>
        <fullName evidence="1">Uncharacterized protein</fullName>
    </submittedName>
</protein>
<sequence>MFALTFSDESGKTHLIFQNEQALLFKSKKEAEDYERDIFVPYLETSIEKGVLVKKRPILGDVYKPLSQEEIRKMYQIGSTIRVLEVKDLKYKK</sequence>
<dbReference type="RefSeq" id="YP_009834384.1">
    <property type="nucleotide sequence ID" value="NC_048673.1"/>
</dbReference>
<evidence type="ECO:0000313" key="2">
    <source>
        <dbReference type="Proteomes" id="UP000226092"/>
    </source>
</evidence>